<name>A0A5C6ANZ3_9BACT</name>
<dbReference type="PROSITE" id="PS50109">
    <property type="entry name" value="HIS_KIN"/>
    <property type="match status" value="1"/>
</dbReference>
<dbReference type="RefSeq" id="WP_146576948.1">
    <property type="nucleotide sequence ID" value="NZ_SJPM01000002.1"/>
</dbReference>
<evidence type="ECO:0000256" key="3">
    <source>
        <dbReference type="ARBA" id="ARBA00022553"/>
    </source>
</evidence>
<feature type="coiled-coil region" evidence="9">
    <location>
        <begin position="653"/>
        <end position="726"/>
    </location>
</feature>
<accession>A0A5C6ANZ3</accession>
<dbReference type="CDD" id="cd00130">
    <property type="entry name" value="PAS"/>
    <property type="match status" value="2"/>
</dbReference>
<dbReference type="GO" id="GO:0006935">
    <property type="term" value="P:chemotaxis"/>
    <property type="evidence" value="ECO:0007669"/>
    <property type="project" value="InterPro"/>
</dbReference>
<comment type="caution">
    <text evidence="15">The sequence shown here is derived from an EMBL/GenBank/DDBJ whole genome shotgun (WGS) entry which is preliminary data.</text>
</comment>
<dbReference type="PROSITE" id="PS50123">
    <property type="entry name" value="CHER"/>
    <property type="match status" value="1"/>
</dbReference>
<dbReference type="Pfam" id="PF08447">
    <property type="entry name" value="PAS_3"/>
    <property type="match status" value="1"/>
</dbReference>
<dbReference type="InterPro" id="IPR022641">
    <property type="entry name" value="CheR_N"/>
</dbReference>
<dbReference type="GO" id="GO:0005737">
    <property type="term" value="C:cytoplasm"/>
    <property type="evidence" value="ECO:0007669"/>
    <property type="project" value="InterPro"/>
</dbReference>
<gene>
    <name evidence="15" type="primary">luxQ_2</name>
    <name evidence="15" type="ORF">Pla100_14400</name>
</gene>
<comment type="caution">
    <text evidence="7">Lacks conserved residue(s) required for the propagation of feature annotation.</text>
</comment>
<dbReference type="InterPro" id="IPR001610">
    <property type="entry name" value="PAC"/>
</dbReference>
<dbReference type="InterPro" id="IPR000014">
    <property type="entry name" value="PAS"/>
</dbReference>
<dbReference type="Proteomes" id="UP000316213">
    <property type="component" value="Unassembled WGS sequence"/>
</dbReference>
<dbReference type="InterPro" id="IPR036890">
    <property type="entry name" value="HATPase_C_sf"/>
</dbReference>
<evidence type="ECO:0000256" key="4">
    <source>
        <dbReference type="ARBA" id="ARBA00022603"/>
    </source>
</evidence>
<proteinExistence type="predicted"/>
<protein>
    <submittedName>
        <fullName evidence="15">Autoinducer 2 sensor kinase/phosphatase LuxQ</fullName>
        <ecNumber evidence="15">2.7.13.3</ecNumber>
    </submittedName>
</protein>
<dbReference type="PROSITE" id="PS50122">
    <property type="entry name" value="CHEB"/>
    <property type="match status" value="1"/>
</dbReference>
<feature type="domain" description="CheB-type methylesterase" evidence="13">
    <location>
        <begin position="2"/>
        <end position="194"/>
    </location>
</feature>
<dbReference type="SUPFAM" id="SSF53335">
    <property type="entry name" value="S-adenosyl-L-methionine-dependent methyltransferases"/>
    <property type="match status" value="1"/>
</dbReference>
<dbReference type="InterPro" id="IPR003594">
    <property type="entry name" value="HATPase_dom"/>
</dbReference>
<dbReference type="Gene3D" id="3.40.50.2300">
    <property type="match status" value="1"/>
</dbReference>
<dbReference type="CDD" id="cd16922">
    <property type="entry name" value="HATPase_EvgS-ArcB-TorS-like"/>
    <property type="match status" value="1"/>
</dbReference>
<feature type="domain" description="Histidine kinase" evidence="10">
    <location>
        <begin position="1113"/>
        <end position="1329"/>
    </location>
</feature>
<dbReference type="Pfam" id="PF01339">
    <property type="entry name" value="CheB_methylest"/>
    <property type="match status" value="1"/>
</dbReference>
<dbReference type="OrthoDB" id="288469at2"/>
<comment type="catalytic activity">
    <reaction evidence="2">
        <text>L-glutamyl-[protein] + S-adenosyl-L-methionine = [protein]-L-glutamate 5-O-methyl ester + S-adenosyl-L-homocysteine</text>
        <dbReference type="Rhea" id="RHEA:24452"/>
        <dbReference type="Rhea" id="RHEA-COMP:10208"/>
        <dbReference type="Rhea" id="RHEA-COMP:10311"/>
        <dbReference type="ChEBI" id="CHEBI:29973"/>
        <dbReference type="ChEBI" id="CHEBI:57856"/>
        <dbReference type="ChEBI" id="CHEBI:59789"/>
        <dbReference type="ChEBI" id="CHEBI:82795"/>
        <dbReference type="EC" id="2.1.1.80"/>
    </reaction>
</comment>
<keyword evidence="6" id="KW-0949">S-adenosyl-L-methionine</keyword>
<dbReference type="PANTHER" id="PTHR24422">
    <property type="entry name" value="CHEMOTAXIS PROTEIN METHYLTRANSFERASE"/>
    <property type="match status" value="1"/>
</dbReference>
<keyword evidence="4" id="KW-0489">Methyltransferase</keyword>
<dbReference type="NCBIfam" id="TIGR00229">
    <property type="entry name" value="sensory_box"/>
    <property type="match status" value="2"/>
</dbReference>
<dbReference type="PROSITE" id="PS50113">
    <property type="entry name" value="PAC"/>
    <property type="match status" value="2"/>
</dbReference>
<dbReference type="GO" id="GO:0008983">
    <property type="term" value="F:protein-glutamate O-methyltransferase activity"/>
    <property type="evidence" value="ECO:0007669"/>
    <property type="project" value="UniProtKB-EC"/>
</dbReference>
<dbReference type="SUPFAM" id="SSF47757">
    <property type="entry name" value="Chemotaxis receptor methyltransferase CheR, N-terminal domain"/>
    <property type="match status" value="1"/>
</dbReference>
<evidence type="ECO:0000256" key="2">
    <source>
        <dbReference type="ARBA" id="ARBA00001541"/>
    </source>
</evidence>
<dbReference type="Gene3D" id="3.40.50.150">
    <property type="entry name" value="Vaccinia Virus protein VP39"/>
    <property type="match status" value="1"/>
</dbReference>
<sequence>MPASDNKAPLQIVGVGCSSAGLTDFLDVLRGLDGRLSQAIVLVVGEKEPSEKSVLQQIGNRCHFPISEVTEPVKLLPGRIYVAAAKTNLELDGEKLVAHPWTGENPHSPVDHLFNSIASEAKRDGVGVILSGNVTDGTLGLREISEAGGTTIVQTPKTASETSMPESAESLGMVDYLLSPAEISRELLQLATRSEDENNGENADLTEQIIAAIPLITAAIDKHTDNDFKHYKTTTLVRRIRRRIAVLKIESVDSYIELLQSSREEATKLFRELLISVTEFFRDAESFEILAATVLSKCIDERTSLKDGGKDDPLRIWVAGCATGEEAYTVAILLLEQMKRIGKTIPVQIFATDLDDRALQVARAGAYPIGISDQVSEQRLKDYFYKRANKYFVNKEVRKLVVFSAHNLISDPPFTKQDLILCRNLLIYLGTHLQRKLIPLFHYALKPSGHLFLGPSESMSSHKELFTAIDVKHRIYQRKSTAISGPSVTEMPALSLGIHSNPRHESETDVDLYQYGQRIMLDEFSPQWAIIDDEGRIQTLSADTSAFLQLSAGAFENNIIKMANSGLKLGLRAAFSEAKKHRRRVVSENLSIPVDGGLQRVNITVQPMPEAGNETSMHFVVFQKAGEPMHRDDAVDAGSGLSVVSQAKAGSLIDHLESELAATRNDLERTVQELETANEELKSTNEELLSMNEELQSANEELNTSKEELQASNETLARSNSDLENLFRSSNTATLFLDKSNCIRNFTPAMSAIYHLRDVDIGRPLSELTSKFVMRPPLPTFEQLAADPNAGNDTIETTDGRWFIRRVFPYKTATKEADGLILTFSEVTDLRVGQQRLEMALKGGDLGAWDLDLIANQSWRSARHDSIFGYAEPVESWGMDSFLKHVHEDDRGWIQEFLENTSDQQHWDFACRIRRTDGEVRWIETHATTLFDNAGKAIRMFGTVADITDRRRDQAKLAALAQQAIDSSAKARVFFDQSRYYAGVLTLDGVLTDVNQTATKICGYERANEIGKPFWETSWWRDLPDMQAEVKEAIACAAKGEDFTKDMSFRIADGSVRITEFVLAPIRDDDGDVTFILATGQDITEKVRFQEELQRLRQLADAANQAKSDFLANMSHEIRSPMTAILGFAELLEVESPDAKEKVETIRRNGQFLLELINDILDLSRIEAGKIELDPITFSPAKLLEDVSSLMSVRAVDSGLDLSVTYTGDLPSSLRSDPIRLRQVLINLTGNAIKFTDTGTVKLTMSYDERSCELLYTVTDTGIGMTPEQQRKLFRPFSQADSSILREYGGSGLGLAISQRLAELLGGRIEVTSELGKGSSFTLAIPCEMTLTEPETTESVAASDGKVDSPLDCGQLNIRVLVVDDRRDIRFLSQHFVKQLGGEVITAENGIEAIEAVDTEHAAGRKIDVVLMDVQMPKMDGFTAVRALRRQGFTKPIIALTANAMDSDRDACFEAGYTDYLSKPIDAKKLTEALRKHCASASG</sequence>
<evidence type="ECO:0000259" key="13">
    <source>
        <dbReference type="PROSITE" id="PS50122"/>
    </source>
</evidence>
<evidence type="ECO:0000256" key="9">
    <source>
        <dbReference type="SAM" id="Coils"/>
    </source>
</evidence>
<dbReference type="SUPFAM" id="SSF52738">
    <property type="entry name" value="Methylesterase CheB, C-terminal domain"/>
    <property type="match status" value="1"/>
</dbReference>
<dbReference type="CDD" id="cd17546">
    <property type="entry name" value="REC_hyHK_CKI1_RcsC-like"/>
    <property type="match status" value="1"/>
</dbReference>
<dbReference type="InterPro" id="IPR022642">
    <property type="entry name" value="CheR_C"/>
</dbReference>
<keyword evidence="15" id="KW-0418">Kinase</keyword>
<dbReference type="InterPro" id="IPR000700">
    <property type="entry name" value="PAS-assoc_C"/>
</dbReference>
<dbReference type="Gene3D" id="3.40.50.180">
    <property type="entry name" value="Methylesterase CheB, C-terminal domain"/>
    <property type="match status" value="1"/>
</dbReference>
<dbReference type="GO" id="GO:0008984">
    <property type="term" value="F:protein-glutamate methylesterase activity"/>
    <property type="evidence" value="ECO:0007669"/>
    <property type="project" value="InterPro"/>
</dbReference>
<dbReference type="Pfam" id="PF13596">
    <property type="entry name" value="PAS_10"/>
    <property type="match status" value="1"/>
</dbReference>
<dbReference type="PANTHER" id="PTHR24422:SF27">
    <property type="entry name" value="PROTEIN-GLUTAMATE O-METHYLTRANSFERASE"/>
    <property type="match status" value="1"/>
</dbReference>
<evidence type="ECO:0000259" key="14">
    <source>
        <dbReference type="PROSITE" id="PS50123"/>
    </source>
</evidence>
<evidence type="ECO:0000256" key="8">
    <source>
        <dbReference type="PROSITE-ProRule" id="PRU00169"/>
    </source>
</evidence>
<dbReference type="SMART" id="SM00138">
    <property type="entry name" value="MeTrc"/>
    <property type="match status" value="1"/>
</dbReference>
<evidence type="ECO:0000256" key="6">
    <source>
        <dbReference type="ARBA" id="ARBA00022691"/>
    </source>
</evidence>
<dbReference type="Pfam" id="PF00072">
    <property type="entry name" value="Response_reg"/>
    <property type="match status" value="1"/>
</dbReference>
<dbReference type="InterPro" id="IPR013655">
    <property type="entry name" value="PAS_fold_3"/>
</dbReference>
<dbReference type="Pfam" id="PF01739">
    <property type="entry name" value="CheR"/>
    <property type="match status" value="1"/>
</dbReference>
<feature type="modified residue" description="4-aspartylphosphate" evidence="8">
    <location>
        <position position="1413"/>
    </location>
</feature>
<dbReference type="Gene3D" id="1.10.155.10">
    <property type="entry name" value="Chemotaxis receptor methyltransferase CheR, N-terminal domain"/>
    <property type="match status" value="1"/>
</dbReference>
<dbReference type="Pfam" id="PF03705">
    <property type="entry name" value="CheR_N"/>
    <property type="match status" value="1"/>
</dbReference>
<dbReference type="Gene3D" id="3.30.450.20">
    <property type="entry name" value="PAS domain"/>
    <property type="match status" value="3"/>
</dbReference>
<dbReference type="SUPFAM" id="SSF55785">
    <property type="entry name" value="PYP-like sensor domain (PAS domain)"/>
    <property type="match status" value="2"/>
</dbReference>
<dbReference type="InterPro" id="IPR013656">
    <property type="entry name" value="PAS_4"/>
</dbReference>
<evidence type="ECO:0000259" key="10">
    <source>
        <dbReference type="PROSITE" id="PS50109"/>
    </source>
</evidence>
<keyword evidence="3 8" id="KW-0597">Phosphoprotein</keyword>
<dbReference type="SMART" id="SM00086">
    <property type="entry name" value="PAC"/>
    <property type="match status" value="2"/>
</dbReference>
<evidence type="ECO:0000256" key="7">
    <source>
        <dbReference type="PROSITE-ProRule" id="PRU00050"/>
    </source>
</evidence>
<dbReference type="InterPro" id="IPR050903">
    <property type="entry name" value="Bact_Chemotaxis_MeTrfase"/>
</dbReference>
<dbReference type="InterPro" id="IPR001789">
    <property type="entry name" value="Sig_transdc_resp-reg_receiver"/>
</dbReference>
<keyword evidence="5 15" id="KW-0808">Transferase</keyword>
<dbReference type="InterPro" id="IPR036804">
    <property type="entry name" value="CheR_N_sf"/>
</dbReference>
<evidence type="ECO:0000256" key="1">
    <source>
        <dbReference type="ARBA" id="ARBA00000085"/>
    </source>
</evidence>
<dbReference type="InterPro" id="IPR036097">
    <property type="entry name" value="HisK_dim/P_sf"/>
</dbReference>
<evidence type="ECO:0000259" key="11">
    <source>
        <dbReference type="PROSITE" id="PS50110"/>
    </source>
</evidence>
<feature type="domain" description="CheR-type methyltransferase" evidence="14">
    <location>
        <begin position="220"/>
        <end position="482"/>
    </location>
</feature>
<dbReference type="Gene3D" id="1.10.287.130">
    <property type="match status" value="1"/>
</dbReference>
<dbReference type="SUPFAM" id="SSF52172">
    <property type="entry name" value="CheY-like"/>
    <property type="match status" value="1"/>
</dbReference>
<dbReference type="InterPro" id="IPR035909">
    <property type="entry name" value="CheB_C"/>
</dbReference>
<dbReference type="Pfam" id="PF02518">
    <property type="entry name" value="HATPase_c"/>
    <property type="match status" value="1"/>
</dbReference>
<dbReference type="EC" id="2.7.13.3" evidence="15"/>
<organism evidence="15 16">
    <name type="scientific">Neorhodopirellula pilleata</name>
    <dbReference type="NCBI Taxonomy" id="2714738"/>
    <lineage>
        <taxon>Bacteria</taxon>
        <taxon>Pseudomonadati</taxon>
        <taxon>Planctomycetota</taxon>
        <taxon>Planctomycetia</taxon>
        <taxon>Pirellulales</taxon>
        <taxon>Pirellulaceae</taxon>
        <taxon>Neorhodopirellula</taxon>
    </lineage>
</organism>
<dbReference type="Pfam" id="PF00512">
    <property type="entry name" value="HisKA"/>
    <property type="match status" value="1"/>
</dbReference>
<dbReference type="PRINTS" id="PR00996">
    <property type="entry name" value="CHERMTFRASE"/>
</dbReference>
<dbReference type="FunFam" id="3.30.565.10:FF:000010">
    <property type="entry name" value="Sensor histidine kinase RcsC"/>
    <property type="match status" value="1"/>
</dbReference>
<dbReference type="InterPro" id="IPR011006">
    <property type="entry name" value="CheY-like_superfamily"/>
</dbReference>
<evidence type="ECO:0000313" key="16">
    <source>
        <dbReference type="Proteomes" id="UP000316213"/>
    </source>
</evidence>
<feature type="domain" description="PAC" evidence="12">
    <location>
        <begin position="1043"/>
        <end position="1095"/>
    </location>
</feature>
<dbReference type="InterPro" id="IPR035965">
    <property type="entry name" value="PAS-like_dom_sf"/>
</dbReference>
<dbReference type="Pfam" id="PF08448">
    <property type="entry name" value="PAS_4"/>
    <property type="match status" value="1"/>
</dbReference>
<dbReference type="GO" id="GO:0032259">
    <property type="term" value="P:methylation"/>
    <property type="evidence" value="ECO:0007669"/>
    <property type="project" value="UniProtKB-KW"/>
</dbReference>
<dbReference type="SUPFAM" id="SSF55874">
    <property type="entry name" value="ATPase domain of HSP90 chaperone/DNA topoisomerase II/histidine kinase"/>
    <property type="match status" value="1"/>
</dbReference>
<dbReference type="GO" id="GO:0000155">
    <property type="term" value="F:phosphorelay sensor kinase activity"/>
    <property type="evidence" value="ECO:0007669"/>
    <property type="project" value="InterPro"/>
</dbReference>
<dbReference type="SMART" id="SM00091">
    <property type="entry name" value="PAS"/>
    <property type="match status" value="3"/>
</dbReference>
<reference evidence="15 16" key="1">
    <citation type="submission" date="2019-02" db="EMBL/GenBank/DDBJ databases">
        <title>Deep-cultivation of Planctomycetes and their phenomic and genomic characterization uncovers novel biology.</title>
        <authorList>
            <person name="Wiegand S."/>
            <person name="Jogler M."/>
            <person name="Boedeker C."/>
            <person name="Pinto D."/>
            <person name="Vollmers J."/>
            <person name="Rivas-Marin E."/>
            <person name="Kohn T."/>
            <person name="Peeters S.H."/>
            <person name="Heuer A."/>
            <person name="Rast P."/>
            <person name="Oberbeckmann S."/>
            <person name="Bunk B."/>
            <person name="Jeske O."/>
            <person name="Meyerdierks A."/>
            <person name="Storesund J.E."/>
            <person name="Kallscheuer N."/>
            <person name="Luecker S."/>
            <person name="Lage O.M."/>
            <person name="Pohl T."/>
            <person name="Merkel B.J."/>
            <person name="Hornburger P."/>
            <person name="Mueller R.-W."/>
            <person name="Bruemmer F."/>
            <person name="Labrenz M."/>
            <person name="Spormann A.M."/>
            <person name="Op Den Camp H."/>
            <person name="Overmann J."/>
            <person name="Amann R."/>
            <person name="Jetten M.S.M."/>
            <person name="Mascher T."/>
            <person name="Medema M.H."/>
            <person name="Devos D.P."/>
            <person name="Kaster A.-K."/>
            <person name="Ovreas L."/>
            <person name="Rohde M."/>
            <person name="Galperin M.Y."/>
            <person name="Jogler C."/>
        </authorList>
    </citation>
    <scope>NUCLEOTIDE SEQUENCE [LARGE SCALE GENOMIC DNA]</scope>
    <source>
        <strain evidence="15 16">Pla100</strain>
    </source>
</reference>
<keyword evidence="16" id="KW-1185">Reference proteome</keyword>
<dbReference type="SMART" id="SM00387">
    <property type="entry name" value="HATPase_c"/>
    <property type="match status" value="1"/>
</dbReference>
<dbReference type="Gene3D" id="3.30.565.10">
    <property type="entry name" value="Histidine kinase-like ATPase, C-terminal domain"/>
    <property type="match status" value="1"/>
</dbReference>
<dbReference type="InterPro" id="IPR000780">
    <property type="entry name" value="CheR_MeTrfase"/>
</dbReference>
<feature type="domain" description="Response regulatory" evidence="11">
    <location>
        <begin position="1359"/>
        <end position="1478"/>
    </location>
</feature>
<dbReference type="CDD" id="cd00082">
    <property type="entry name" value="HisKA"/>
    <property type="match status" value="1"/>
</dbReference>
<feature type="domain" description="PAC" evidence="12">
    <location>
        <begin position="907"/>
        <end position="959"/>
    </location>
</feature>
<dbReference type="PROSITE" id="PS50110">
    <property type="entry name" value="RESPONSE_REGULATORY"/>
    <property type="match status" value="1"/>
</dbReference>
<evidence type="ECO:0000256" key="5">
    <source>
        <dbReference type="ARBA" id="ARBA00022679"/>
    </source>
</evidence>
<dbReference type="InterPro" id="IPR029063">
    <property type="entry name" value="SAM-dependent_MTases_sf"/>
</dbReference>
<dbReference type="InterPro" id="IPR000673">
    <property type="entry name" value="Sig_transdc_resp-reg_Me-estase"/>
</dbReference>
<comment type="catalytic activity">
    <reaction evidence="1">
        <text>ATP + protein L-histidine = ADP + protein N-phospho-L-histidine.</text>
        <dbReference type="EC" id="2.7.13.3"/>
    </reaction>
</comment>
<dbReference type="InterPro" id="IPR003661">
    <property type="entry name" value="HisK_dim/P_dom"/>
</dbReference>
<dbReference type="EMBL" id="SJPM01000002">
    <property type="protein sequence ID" value="TWU01705.1"/>
    <property type="molecule type" value="Genomic_DNA"/>
</dbReference>
<dbReference type="SUPFAM" id="SSF47384">
    <property type="entry name" value="Homodimeric domain of signal transducing histidine kinase"/>
    <property type="match status" value="1"/>
</dbReference>
<dbReference type="InterPro" id="IPR005467">
    <property type="entry name" value="His_kinase_dom"/>
</dbReference>
<dbReference type="SMART" id="SM00448">
    <property type="entry name" value="REC"/>
    <property type="match status" value="1"/>
</dbReference>
<dbReference type="GO" id="GO:0000156">
    <property type="term" value="F:phosphorelay response regulator activity"/>
    <property type="evidence" value="ECO:0007669"/>
    <property type="project" value="InterPro"/>
</dbReference>
<evidence type="ECO:0000259" key="12">
    <source>
        <dbReference type="PROSITE" id="PS50113"/>
    </source>
</evidence>
<evidence type="ECO:0000313" key="15">
    <source>
        <dbReference type="EMBL" id="TWU01705.1"/>
    </source>
</evidence>
<dbReference type="Gene3D" id="2.10.70.100">
    <property type="match status" value="1"/>
</dbReference>
<keyword evidence="9" id="KW-0175">Coiled coil</keyword>
<dbReference type="SMART" id="SM00388">
    <property type="entry name" value="HisKA"/>
    <property type="match status" value="1"/>
</dbReference>